<dbReference type="InParanoid" id="E6W0T6"/>
<evidence type="ECO:0000313" key="4">
    <source>
        <dbReference type="Proteomes" id="UP000002572"/>
    </source>
</evidence>
<reference evidence="3 4" key="1">
    <citation type="submission" date="2010-12" db="EMBL/GenBank/DDBJ databases">
        <title>Complete sequence of Desulfurispirillum indicum S5.</title>
        <authorList>
            <consortium name="US DOE Joint Genome Institute"/>
            <person name="Lucas S."/>
            <person name="Copeland A."/>
            <person name="Lapidus A."/>
            <person name="Cheng J.-F."/>
            <person name="Goodwin L."/>
            <person name="Pitluck S."/>
            <person name="Chertkov O."/>
            <person name="Held B."/>
            <person name="Detter J.C."/>
            <person name="Han C."/>
            <person name="Tapia R."/>
            <person name="Land M."/>
            <person name="Hauser L."/>
            <person name="Kyrpides N."/>
            <person name="Ivanova N."/>
            <person name="Mikhailova N."/>
            <person name="Haggblom M."/>
            <person name="Rauschenbach I."/>
            <person name="Bini E."/>
            <person name="Woyke T."/>
        </authorList>
    </citation>
    <scope>NUCLEOTIDE SEQUENCE [LARGE SCALE GENOMIC DNA]</scope>
    <source>
        <strain evidence="4">ATCC BAA-1389 / DSM 22839 / S5</strain>
    </source>
</reference>
<evidence type="ECO:0000313" key="3">
    <source>
        <dbReference type="EMBL" id="ADU66431.1"/>
    </source>
</evidence>
<feature type="domain" description="DUF7834" evidence="2">
    <location>
        <begin position="204"/>
        <end position="444"/>
    </location>
</feature>
<evidence type="ECO:0000259" key="1">
    <source>
        <dbReference type="Pfam" id="PF03235"/>
    </source>
</evidence>
<dbReference type="OrthoDB" id="9798761at2"/>
<dbReference type="Pfam" id="PF03235">
    <property type="entry name" value="GmrSD_N"/>
    <property type="match status" value="1"/>
</dbReference>
<gene>
    <name evidence="3" type="ordered locus">Selin_1702</name>
</gene>
<feature type="domain" description="GmrSD restriction endonucleases N-terminal" evidence="1">
    <location>
        <begin position="18"/>
        <end position="192"/>
    </location>
</feature>
<dbReference type="PANTHER" id="PTHR35149">
    <property type="entry name" value="SLL5132 PROTEIN"/>
    <property type="match status" value="1"/>
</dbReference>
<dbReference type="AlphaFoldDB" id="E6W0T6"/>
<dbReference type="STRING" id="653733.Selin_1702"/>
<dbReference type="Proteomes" id="UP000002572">
    <property type="component" value="Chromosome"/>
</dbReference>
<dbReference type="InterPro" id="IPR057156">
    <property type="entry name" value="DUF7834"/>
</dbReference>
<dbReference type="PANTHER" id="PTHR35149:SF1">
    <property type="entry name" value="DUF5655 DOMAIN-CONTAINING PROTEIN"/>
    <property type="match status" value="1"/>
</dbReference>
<dbReference type="Pfam" id="PF25202">
    <property type="entry name" value="DUF7834"/>
    <property type="match status" value="1"/>
</dbReference>
<dbReference type="InterPro" id="IPR004919">
    <property type="entry name" value="GmrSD_N"/>
</dbReference>
<sequence>MNVVATPLQKGIISVRQLLAAPNLAIPQYQRPYKWTSRHVGQLFSDIGAFRDKTSYRLGTVVFHLDDRQKNIVDGQQRTITLMLAVHALIRLRRDRLERNDLKEQLDELERKMPVPCFESDISKVNIHANYLEIARIIDRADFDEEQINFLLNRCEVVTFTLTDISEAFQFFDSQNARGKDLEPHDLLKAFHLREFSSHEDHLKRGTVAKWENSETAELSTLFAQYLYRIRNWTKGEPARYFGKEDTDLFKGVNIETISNYPYIEHLRLAHHFVDHYNGGYERKIDGHTMAFPFYLDQIIINGRRFFEMTDHYLGEVGWAVDTKALQKRIGRAGLNGFAQRVFAAVTSYEGRNRTGDRYVRVMFDCLLIYYIDKFGFAEISRAIEKIFIWAYSLRLQMQVLQLASMDNYVLENNLFKRLKDATHPGDFLGYSLPVVTQNRSSKTKAIEKLFKEMRYYEQPH</sequence>
<accession>E6W0T6</accession>
<keyword evidence="4" id="KW-1185">Reference proteome</keyword>
<dbReference type="HOGENOM" id="CLU_030645_0_0_0"/>
<name>E6W0T6_DESIS</name>
<dbReference type="RefSeq" id="WP_013506311.1">
    <property type="nucleotide sequence ID" value="NC_014836.1"/>
</dbReference>
<dbReference type="KEGG" id="din:Selin_1702"/>
<organism evidence="3 4">
    <name type="scientific">Desulfurispirillum indicum (strain ATCC BAA-1389 / DSM 22839 / S5)</name>
    <dbReference type="NCBI Taxonomy" id="653733"/>
    <lineage>
        <taxon>Bacteria</taxon>
        <taxon>Pseudomonadati</taxon>
        <taxon>Chrysiogenota</taxon>
        <taxon>Chrysiogenia</taxon>
        <taxon>Chrysiogenales</taxon>
        <taxon>Chrysiogenaceae</taxon>
        <taxon>Desulfurispirillum</taxon>
    </lineage>
</organism>
<dbReference type="EMBL" id="CP002432">
    <property type="protein sequence ID" value="ADU66431.1"/>
    <property type="molecule type" value="Genomic_DNA"/>
</dbReference>
<dbReference type="eggNOG" id="COG1479">
    <property type="taxonomic scope" value="Bacteria"/>
</dbReference>
<proteinExistence type="predicted"/>
<evidence type="ECO:0000259" key="2">
    <source>
        <dbReference type="Pfam" id="PF25202"/>
    </source>
</evidence>
<protein>
    <submittedName>
        <fullName evidence="3">Uncharacterized protein</fullName>
    </submittedName>
</protein>